<evidence type="ECO:0000313" key="4">
    <source>
        <dbReference type="Proteomes" id="UP000322362"/>
    </source>
</evidence>
<reference evidence="3 4" key="1">
    <citation type="submission" date="2019-08" db="EMBL/GenBank/DDBJ databases">
        <title>Phlebobacter frassis gen. nov. sp. nov., a new member of family Sphingobacteriaceae isolated from sand fly rearing media.</title>
        <authorList>
            <person name="Kakumanu M.L."/>
            <person name="Marayati B.F."/>
            <person name="Wada-Katsumata A."/>
            <person name="Wasserberg G."/>
            <person name="Schal C."/>
            <person name="Apperson C.S."/>
            <person name="Ponnusamy L."/>
        </authorList>
    </citation>
    <scope>NUCLEOTIDE SEQUENCE [LARGE SCALE GENOMIC DNA]</scope>
    <source>
        <strain evidence="3 4">SSI9</strain>
    </source>
</reference>
<keyword evidence="1" id="KW-0479">Metal-binding</keyword>
<dbReference type="GO" id="GO:0046872">
    <property type="term" value="F:metal ion binding"/>
    <property type="evidence" value="ECO:0007669"/>
    <property type="project" value="UniProtKB-KW"/>
</dbReference>
<gene>
    <name evidence="3" type="ORF">FXV77_19570</name>
</gene>
<dbReference type="InterPro" id="IPR051610">
    <property type="entry name" value="GPI/OXD"/>
</dbReference>
<organism evidence="3 4">
    <name type="scientific">Sphingobacterium phlebotomi</name>
    <dbReference type="NCBI Taxonomy" id="2605433"/>
    <lineage>
        <taxon>Bacteria</taxon>
        <taxon>Pseudomonadati</taxon>
        <taxon>Bacteroidota</taxon>
        <taxon>Sphingobacteriia</taxon>
        <taxon>Sphingobacteriales</taxon>
        <taxon>Sphingobacteriaceae</taxon>
        <taxon>Sphingobacterium</taxon>
    </lineage>
</organism>
<name>A0A5D4GWC8_9SPHI</name>
<dbReference type="Gene3D" id="2.60.120.10">
    <property type="entry name" value="Jelly Rolls"/>
    <property type="match status" value="1"/>
</dbReference>
<dbReference type="AlphaFoldDB" id="A0A5D4GWC8"/>
<evidence type="ECO:0000313" key="3">
    <source>
        <dbReference type="EMBL" id="TYR32263.1"/>
    </source>
</evidence>
<keyword evidence="4" id="KW-1185">Reference proteome</keyword>
<evidence type="ECO:0000259" key="2">
    <source>
        <dbReference type="Pfam" id="PF07883"/>
    </source>
</evidence>
<dbReference type="EMBL" id="VTAV01000020">
    <property type="protein sequence ID" value="TYR32263.1"/>
    <property type="molecule type" value="Genomic_DNA"/>
</dbReference>
<evidence type="ECO:0000256" key="1">
    <source>
        <dbReference type="ARBA" id="ARBA00022723"/>
    </source>
</evidence>
<dbReference type="InterPro" id="IPR013096">
    <property type="entry name" value="Cupin_2"/>
</dbReference>
<sequence length="78" mass="9074">MPSGTSENRHYHHNAQQFFFILQGIATFEIDNEIYEVHAGQGFHILTKKKHRILNKTNNTLEFLVISEPKSHGDRIDL</sequence>
<dbReference type="InterPro" id="IPR014710">
    <property type="entry name" value="RmlC-like_jellyroll"/>
</dbReference>
<proteinExistence type="predicted"/>
<protein>
    <submittedName>
        <fullName evidence="3">Cupin domain-containing protein</fullName>
    </submittedName>
</protein>
<dbReference type="Pfam" id="PF07883">
    <property type="entry name" value="Cupin_2"/>
    <property type="match status" value="1"/>
</dbReference>
<dbReference type="PANTHER" id="PTHR35848:SF9">
    <property type="entry name" value="SLL1358 PROTEIN"/>
    <property type="match status" value="1"/>
</dbReference>
<dbReference type="PANTHER" id="PTHR35848">
    <property type="entry name" value="OXALATE-BINDING PROTEIN"/>
    <property type="match status" value="1"/>
</dbReference>
<dbReference type="InterPro" id="IPR011051">
    <property type="entry name" value="RmlC_Cupin_sf"/>
</dbReference>
<comment type="caution">
    <text evidence="3">The sequence shown here is derived from an EMBL/GenBank/DDBJ whole genome shotgun (WGS) entry which is preliminary data.</text>
</comment>
<dbReference type="SUPFAM" id="SSF51182">
    <property type="entry name" value="RmlC-like cupins"/>
    <property type="match status" value="1"/>
</dbReference>
<accession>A0A5D4GWC8</accession>
<feature type="domain" description="Cupin type-2" evidence="2">
    <location>
        <begin position="2"/>
        <end position="66"/>
    </location>
</feature>
<dbReference type="Proteomes" id="UP000322362">
    <property type="component" value="Unassembled WGS sequence"/>
</dbReference>